<comment type="caution">
    <text evidence="1">The sequence shown here is derived from an EMBL/GenBank/DDBJ whole genome shotgun (WGS) entry which is preliminary data.</text>
</comment>
<proteinExistence type="predicted"/>
<organism evidence="1 2">
    <name type="scientific">Cyclobacterium qasimii</name>
    <dbReference type="NCBI Taxonomy" id="1350429"/>
    <lineage>
        <taxon>Bacteria</taxon>
        <taxon>Pseudomonadati</taxon>
        <taxon>Bacteroidota</taxon>
        <taxon>Cytophagia</taxon>
        <taxon>Cytophagales</taxon>
        <taxon>Cyclobacteriaceae</taxon>
        <taxon>Cyclobacterium</taxon>
    </lineage>
</organism>
<evidence type="ECO:0000313" key="2">
    <source>
        <dbReference type="Proteomes" id="UP000321301"/>
    </source>
</evidence>
<accession>A0A512CA69</accession>
<keyword evidence="2" id="KW-1185">Reference proteome</keyword>
<evidence type="ECO:0000313" key="1">
    <source>
        <dbReference type="EMBL" id="GEO21103.1"/>
    </source>
</evidence>
<dbReference type="EMBL" id="BJYV01000006">
    <property type="protein sequence ID" value="GEO21103.1"/>
    <property type="molecule type" value="Genomic_DNA"/>
</dbReference>
<sequence length="201" mass="22725">MIFAGCVEEPCLDIPELERRLTNIKEWAVKDTIGNQTIIDSNEIQQTLILSSKDSFYHENIVEDDCGNTFGSYYFSVQYNTSFSPLHLMVDIQGSGISEDGYNLRLTVTNTNGVSVKSSTYDFVTETSRDDSAVITAVEGFQSAGQLYNNVLKFTFKDSMLPNEIKTVYYAKGYGIVKFSEQMGMNLNSVMGRWYVQLTRR</sequence>
<reference evidence="1 2" key="1">
    <citation type="submission" date="2019-07" db="EMBL/GenBank/DDBJ databases">
        <title>Whole genome shotgun sequence of Cyclobacterium qasimii NBRC 106168.</title>
        <authorList>
            <person name="Hosoyama A."/>
            <person name="Uohara A."/>
            <person name="Ohji S."/>
            <person name="Ichikawa N."/>
        </authorList>
    </citation>
    <scope>NUCLEOTIDE SEQUENCE [LARGE SCALE GENOMIC DNA]</scope>
    <source>
        <strain evidence="1 2">NBRC 106168</strain>
    </source>
</reference>
<dbReference type="Proteomes" id="UP000321301">
    <property type="component" value="Unassembled WGS sequence"/>
</dbReference>
<name>A0A512CA69_9BACT</name>
<protein>
    <submittedName>
        <fullName evidence="1">Uncharacterized protein</fullName>
    </submittedName>
</protein>
<gene>
    <name evidence="1" type="ORF">CQA01_16370</name>
</gene>
<dbReference type="AlphaFoldDB" id="A0A512CA69"/>